<dbReference type="PANTHER" id="PTHR13271">
    <property type="entry name" value="UNCHARACTERIZED PUTATIVE METHYLTRANSFERASE"/>
    <property type="match status" value="1"/>
</dbReference>
<dbReference type="InterPro" id="IPR044429">
    <property type="entry name" value="SETD4_SET"/>
</dbReference>
<dbReference type="PANTHER" id="PTHR13271:SF151">
    <property type="entry name" value="SET DOMAIN-CONTAINING PROTEIN 4"/>
    <property type="match status" value="1"/>
</dbReference>
<protein>
    <recommendedName>
        <fullName evidence="1">SET domain-containing protein</fullName>
    </recommendedName>
</protein>
<evidence type="ECO:0000313" key="2">
    <source>
        <dbReference type="EMBL" id="KND04362.1"/>
    </source>
</evidence>
<proteinExistence type="predicted"/>
<dbReference type="OrthoDB" id="341421at2759"/>
<dbReference type="AlphaFoldDB" id="A0A0L0HTD0"/>
<dbReference type="eggNOG" id="KOG1337">
    <property type="taxonomic scope" value="Eukaryota"/>
</dbReference>
<dbReference type="CDD" id="cd19177">
    <property type="entry name" value="SET_SETD4"/>
    <property type="match status" value="1"/>
</dbReference>
<sequence>MRSRDQQLDHFTEWLRGKGYDQHRLQLAEFPETGRGMMAKEAIQVGQPIVEIPRSLLITCKTPAVEATVKSFSGDSTLLSEHQSLALFLAHQRGILGEYRPYINLLPTHFTTVAALMPKEIFNHLPWELQAMASAQRTHVRRDYARIMGFCDDCKGKAEYSSKDGSCPNCCTRPSLTYTDFEWAWFAVNTRCITLNTTQRRITHSDTPKIALAPMLDFLNHTSEAKIQAGFDATGQSYRIRTLMPYEPGEQVFINYGPHDNSFLLAEYGFVLRHNPYNHVIVDRYIDEIILEGETVDSRRVANDILDGHGLRGDYTLHLDDDPSPRLTAALRIRVLSSVLKSVPPNVADMCWEPLVPEQERRVQDGIRCVCEAVLLHAEQALRGLSGLEAHSKESLAFSMVQQVWNDTVAIVKGVMQRLADKEDTCQM</sequence>
<dbReference type="InParanoid" id="A0A0L0HTD0"/>
<gene>
    <name evidence="2" type="ORF">SPPG_00091</name>
</gene>
<dbReference type="PROSITE" id="PS50280">
    <property type="entry name" value="SET"/>
    <property type="match status" value="1"/>
</dbReference>
<reference evidence="2 3" key="1">
    <citation type="submission" date="2009-08" db="EMBL/GenBank/DDBJ databases">
        <title>The Genome Sequence of Spizellomyces punctatus strain DAOM BR117.</title>
        <authorList>
            <consortium name="The Broad Institute Genome Sequencing Platform"/>
            <person name="Russ C."/>
            <person name="Cuomo C."/>
            <person name="Shea T."/>
            <person name="Young S.K."/>
            <person name="Zeng Q."/>
            <person name="Koehrsen M."/>
            <person name="Haas B."/>
            <person name="Borodovsky M."/>
            <person name="Guigo R."/>
            <person name="Alvarado L."/>
            <person name="Berlin A."/>
            <person name="Bochicchio J."/>
            <person name="Borenstein D."/>
            <person name="Chapman S."/>
            <person name="Chen Z."/>
            <person name="Engels R."/>
            <person name="Freedman E."/>
            <person name="Gellesch M."/>
            <person name="Goldberg J."/>
            <person name="Griggs A."/>
            <person name="Gujja S."/>
            <person name="Heiman D."/>
            <person name="Hepburn T."/>
            <person name="Howarth C."/>
            <person name="Jen D."/>
            <person name="Larson L."/>
            <person name="Lewis B."/>
            <person name="Mehta T."/>
            <person name="Park D."/>
            <person name="Pearson M."/>
            <person name="Roberts A."/>
            <person name="Saif S."/>
            <person name="Shenoy N."/>
            <person name="Sisk P."/>
            <person name="Stolte C."/>
            <person name="Sykes S."/>
            <person name="Thomson T."/>
            <person name="Walk T."/>
            <person name="White J."/>
            <person name="Yandava C."/>
            <person name="Burger G."/>
            <person name="Gray M.W."/>
            <person name="Holland P.W.H."/>
            <person name="King N."/>
            <person name="Lang F.B.F."/>
            <person name="Roger A.J."/>
            <person name="Ruiz-Trillo I."/>
            <person name="Lander E."/>
            <person name="Nusbaum C."/>
        </authorList>
    </citation>
    <scope>NUCLEOTIDE SEQUENCE [LARGE SCALE GENOMIC DNA]</scope>
    <source>
        <strain evidence="2 3">DAOM BR117</strain>
    </source>
</reference>
<name>A0A0L0HTD0_SPIPD</name>
<dbReference type="FunCoup" id="A0A0L0HTD0">
    <property type="interactions" value="111"/>
</dbReference>
<dbReference type="SUPFAM" id="SSF82199">
    <property type="entry name" value="SET domain"/>
    <property type="match status" value="1"/>
</dbReference>
<dbReference type="Gene3D" id="3.90.1410.10">
    <property type="entry name" value="set domain protein methyltransferase, domain 1"/>
    <property type="match status" value="1"/>
</dbReference>
<keyword evidence="3" id="KW-1185">Reference proteome</keyword>
<organism evidence="2 3">
    <name type="scientific">Spizellomyces punctatus (strain DAOM BR117)</name>
    <dbReference type="NCBI Taxonomy" id="645134"/>
    <lineage>
        <taxon>Eukaryota</taxon>
        <taxon>Fungi</taxon>
        <taxon>Fungi incertae sedis</taxon>
        <taxon>Chytridiomycota</taxon>
        <taxon>Chytridiomycota incertae sedis</taxon>
        <taxon>Chytridiomycetes</taxon>
        <taxon>Spizellomycetales</taxon>
        <taxon>Spizellomycetaceae</taxon>
        <taxon>Spizellomyces</taxon>
    </lineage>
</organism>
<evidence type="ECO:0000259" key="1">
    <source>
        <dbReference type="PROSITE" id="PS50280"/>
    </source>
</evidence>
<dbReference type="GeneID" id="27683843"/>
<dbReference type="InterPro" id="IPR001214">
    <property type="entry name" value="SET_dom"/>
</dbReference>
<dbReference type="VEuPathDB" id="FungiDB:SPPG_00091"/>
<accession>A0A0L0HTD0</accession>
<dbReference type="InterPro" id="IPR046341">
    <property type="entry name" value="SET_dom_sf"/>
</dbReference>
<dbReference type="Proteomes" id="UP000053201">
    <property type="component" value="Unassembled WGS sequence"/>
</dbReference>
<dbReference type="OMA" id="ISHMKDE"/>
<feature type="domain" description="SET" evidence="1">
    <location>
        <begin position="23"/>
        <end position="257"/>
    </location>
</feature>
<dbReference type="GO" id="GO:0016279">
    <property type="term" value="F:protein-lysine N-methyltransferase activity"/>
    <property type="evidence" value="ECO:0007669"/>
    <property type="project" value="InterPro"/>
</dbReference>
<evidence type="ECO:0000313" key="3">
    <source>
        <dbReference type="Proteomes" id="UP000053201"/>
    </source>
</evidence>
<dbReference type="RefSeq" id="XP_016612401.1">
    <property type="nucleotide sequence ID" value="XM_016748428.1"/>
</dbReference>
<dbReference type="STRING" id="645134.A0A0L0HTD0"/>
<dbReference type="InterPro" id="IPR050600">
    <property type="entry name" value="SETD3_SETD6_MTase"/>
</dbReference>
<dbReference type="EMBL" id="KQ257450">
    <property type="protein sequence ID" value="KND04362.1"/>
    <property type="molecule type" value="Genomic_DNA"/>
</dbReference>
<dbReference type="Pfam" id="PF00856">
    <property type="entry name" value="SET"/>
    <property type="match status" value="1"/>
</dbReference>